<evidence type="ECO:0000313" key="1">
    <source>
        <dbReference type="EMBL" id="MTH79401.1"/>
    </source>
</evidence>
<accession>A0A6L6JHN8</accession>
<comment type="caution">
    <text evidence="1">The sequence shown here is derived from an EMBL/GenBank/DDBJ whole genome shotgun (WGS) entry which is preliminary data.</text>
</comment>
<organism evidence="1 2">
    <name type="scientific">Paracoccus aestuariivivens</name>
    <dbReference type="NCBI Taxonomy" id="1820333"/>
    <lineage>
        <taxon>Bacteria</taxon>
        <taxon>Pseudomonadati</taxon>
        <taxon>Pseudomonadota</taxon>
        <taxon>Alphaproteobacteria</taxon>
        <taxon>Rhodobacterales</taxon>
        <taxon>Paracoccaceae</taxon>
        <taxon>Paracoccus</taxon>
    </lineage>
</organism>
<dbReference type="Proteomes" id="UP000478183">
    <property type="component" value="Unassembled WGS sequence"/>
</dbReference>
<reference evidence="1 2" key="1">
    <citation type="submission" date="2019-11" db="EMBL/GenBank/DDBJ databases">
        <authorList>
            <person name="Dong K."/>
        </authorList>
    </citation>
    <scope>NUCLEOTIDE SEQUENCE [LARGE SCALE GENOMIC DNA]</scope>
    <source>
        <strain evidence="1 2">NBRC 111993</strain>
    </source>
</reference>
<evidence type="ECO:0000313" key="2">
    <source>
        <dbReference type="Proteomes" id="UP000478183"/>
    </source>
</evidence>
<sequence length="87" mass="9636">MTGRANIETSPTSRQITIGLITVRMLTSEGIELIRKGAAGRGKTQRQVLWNREQIEAAWISASSRKGQDAQDQSKALRWALEEIGRG</sequence>
<dbReference type="OrthoDB" id="9868401at2"/>
<gene>
    <name evidence="1" type="ORF">GL286_16915</name>
</gene>
<proteinExistence type="predicted"/>
<dbReference type="AlphaFoldDB" id="A0A6L6JHN8"/>
<dbReference type="RefSeq" id="WP_155096753.1">
    <property type="nucleotide sequence ID" value="NZ_WMIE01000014.1"/>
</dbReference>
<protein>
    <submittedName>
        <fullName evidence="1">Uncharacterized protein</fullName>
    </submittedName>
</protein>
<name>A0A6L6JHN8_9RHOB</name>
<dbReference type="EMBL" id="WMIE01000014">
    <property type="protein sequence ID" value="MTH79401.1"/>
    <property type="molecule type" value="Genomic_DNA"/>
</dbReference>
<keyword evidence="2" id="KW-1185">Reference proteome</keyword>